<evidence type="ECO:0000259" key="13">
    <source>
        <dbReference type="Pfam" id="PF21687"/>
    </source>
</evidence>
<evidence type="ECO:0000256" key="8">
    <source>
        <dbReference type="ARBA" id="ARBA00022989"/>
    </source>
</evidence>
<evidence type="ECO:0000313" key="14">
    <source>
        <dbReference type="EMBL" id="TXC70131.1"/>
    </source>
</evidence>
<comment type="similarity">
    <text evidence="2 10">Belongs to the GSP K family.</text>
</comment>
<gene>
    <name evidence="14" type="ORF">FSB78_03575</name>
</gene>
<feature type="domain" description="T2SS protein K first SAM-like" evidence="13">
    <location>
        <begin position="114"/>
        <end position="223"/>
    </location>
</feature>
<dbReference type="GO" id="GO:0005886">
    <property type="term" value="C:plasma membrane"/>
    <property type="evidence" value="ECO:0007669"/>
    <property type="project" value="UniProtKB-SubCell"/>
</dbReference>
<dbReference type="Pfam" id="PF21687">
    <property type="entry name" value="T2SSK_1st"/>
    <property type="match status" value="1"/>
</dbReference>
<name>A0A5C6UD45_9SPHN</name>
<evidence type="ECO:0000256" key="9">
    <source>
        <dbReference type="ARBA" id="ARBA00023136"/>
    </source>
</evidence>
<evidence type="ECO:0000256" key="5">
    <source>
        <dbReference type="ARBA" id="ARBA00022519"/>
    </source>
</evidence>
<keyword evidence="4 10" id="KW-1003">Cell membrane</keyword>
<accession>A0A5C6UD45</accession>
<dbReference type="GO" id="GO:0009306">
    <property type="term" value="P:protein secretion"/>
    <property type="evidence" value="ECO:0007669"/>
    <property type="project" value="InterPro"/>
</dbReference>
<dbReference type="Gene3D" id="3.30.1300.30">
    <property type="entry name" value="GSPII I/J protein-like"/>
    <property type="match status" value="1"/>
</dbReference>
<evidence type="ECO:0000256" key="4">
    <source>
        <dbReference type="ARBA" id="ARBA00022475"/>
    </source>
</evidence>
<evidence type="ECO:0000256" key="2">
    <source>
        <dbReference type="ARBA" id="ARBA00007246"/>
    </source>
</evidence>
<dbReference type="InterPro" id="IPR049031">
    <property type="entry name" value="T2SSK_SAM-like_1st"/>
</dbReference>
<keyword evidence="15" id="KW-1185">Reference proteome</keyword>
<dbReference type="OrthoDB" id="9788973at2"/>
<evidence type="ECO:0000256" key="6">
    <source>
        <dbReference type="ARBA" id="ARBA00022692"/>
    </source>
</evidence>
<keyword evidence="3 10" id="KW-0813">Transport</keyword>
<dbReference type="EMBL" id="VOQR01000001">
    <property type="protein sequence ID" value="TXC70131.1"/>
    <property type="molecule type" value="Genomic_DNA"/>
</dbReference>
<dbReference type="NCBIfam" id="NF037980">
    <property type="entry name" value="T2SS_GspK"/>
    <property type="match status" value="1"/>
</dbReference>
<keyword evidence="8 11" id="KW-1133">Transmembrane helix</keyword>
<dbReference type="PIRSF" id="PIRSF002786">
    <property type="entry name" value="XcpX"/>
    <property type="match status" value="1"/>
</dbReference>
<evidence type="ECO:0000256" key="11">
    <source>
        <dbReference type="SAM" id="Phobius"/>
    </source>
</evidence>
<evidence type="ECO:0000256" key="3">
    <source>
        <dbReference type="ARBA" id="ARBA00022448"/>
    </source>
</evidence>
<dbReference type="PANTHER" id="PTHR38831:SF1">
    <property type="entry name" value="TYPE II SECRETION SYSTEM PROTEIN K-RELATED"/>
    <property type="match status" value="1"/>
</dbReference>
<comment type="subcellular location">
    <subcellularLocation>
        <location evidence="1 10">Cell inner membrane</location>
    </subcellularLocation>
</comment>
<evidence type="ECO:0000256" key="1">
    <source>
        <dbReference type="ARBA" id="ARBA00004533"/>
    </source>
</evidence>
<organism evidence="14 15">
    <name type="scientific">Sphingomonas ginsenosidivorax</name>
    <dbReference type="NCBI Taxonomy" id="862135"/>
    <lineage>
        <taxon>Bacteria</taxon>
        <taxon>Pseudomonadati</taxon>
        <taxon>Pseudomonadota</taxon>
        <taxon>Alphaproteobacteria</taxon>
        <taxon>Sphingomonadales</taxon>
        <taxon>Sphingomonadaceae</taxon>
        <taxon>Sphingomonas</taxon>
    </lineage>
</organism>
<dbReference type="Pfam" id="PF03934">
    <property type="entry name" value="T2SSK"/>
    <property type="match status" value="1"/>
</dbReference>
<dbReference type="Gene3D" id="1.10.40.60">
    <property type="entry name" value="EpsJ-like"/>
    <property type="match status" value="2"/>
</dbReference>
<keyword evidence="9 10" id="KW-0472">Membrane</keyword>
<evidence type="ECO:0000256" key="10">
    <source>
        <dbReference type="PIRNR" id="PIRNR002786"/>
    </source>
</evidence>
<keyword evidence="5 10" id="KW-0997">Cell inner membrane</keyword>
<comment type="caution">
    <text evidence="14">The sequence shown here is derived from an EMBL/GenBank/DDBJ whole genome shotgun (WGS) entry which is preliminary data.</text>
</comment>
<dbReference type="InterPro" id="IPR005628">
    <property type="entry name" value="GspK"/>
</dbReference>
<feature type="transmembrane region" description="Helical" evidence="11">
    <location>
        <begin position="20"/>
        <end position="39"/>
    </location>
</feature>
<sequence>MSPHRISPVRRVDRSERGAALLTVLMLVAIIAVLASAALEKLRLSTRLAGNAAAGEQVRAYAYAAETMAVTRIGSMLGANPKRVTLAGGWSDRPFGLPLPGGGFATARVRDGGNCFNLNGLVQRTSDGVYATRGEQRPVFVRLMRLLQVPVQVAEQIASGATDWIDTDQDQQAMGAEDGAYLGRDPSYRTAGTLMSDPSELRAVAGMTPAIYTTLRPWICTLPIADPAPINVNTLLPEQAPLFVMLLPDTLSVEAARQLILKRPPQGYGATSEFFKGAALQGAADAGAEGQTAVVSKWFALDIDVTLGTTQVQERALIDATRLPARLVSRQWGEPS</sequence>
<protein>
    <recommendedName>
        <fullName evidence="10">Type II secretion system protein K</fullName>
    </recommendedName>
</protein>
<dbReference type="Proteomes" id="UP000321250">
    <property type="component" value="Unassembled WGS sequence"/>
</dbReference>
<dbReference type="SUPFAM" id="SSF158544">
    <property type="entry name" value="GspK insert domain-like"/>
    <property type="match status" value="2"/>
</dbReference>
<dbReference type="InterPro" id="IPR038072">
    <property type="entry name" value="GspK_central_sf"/>
</dbReference>
<dbReference type="InterPro" id="IPR049179">
    <property type="entry name" value="T2SSK_SAM-like_2nd"/>
</dbReference>
<evidence type="ECO:0000313" key="15">
    <source>
        <dbReference type="Proteomes" id="UP000321250"/>
    </source>
</evidence>
<dbReference type="PANTHER" id="PTHR38831">
    <property type="entry name" value="TYPE II SECRETION SYSTEM PROTEIN K"/>
    <property type="match status" value="1"/>
</dbReference>
<proteinExistence type="inferred from homology"/>
<dbReference type="SUPFAM" id="SSF54523">
    <property type="entry name" value="Pili subunits"/>
    <property type="match status" value="1"/>
</dbReference>
<reference evidence="14 15" key="1">
    <citation type="journal article" date="2013" name="Antonie Van Leeuwenhoek">
        <title>Sphingomonas ginsenosidivorax sp. nov., with the ability to transform ginsenosides.</title>
        <authorList>
            <person name="Jin X.F."/>
            <person name="Kim J.K."/>
            <person name="Liu Q.M."/>
            <person name="Kang M.S."/>
            <person name="He D."/>
            <person name="Jin F.X."/>
            <person name="Kim S.C."/>
            <person name="Im W.T."/>
        </authorList>
    </citation>
    <scope>NUCLEOTIDE SEQUENCE [LARGE SCALE GENOMIC DNA]</scope>
    <source>
        <strain evidence="14 15">KHI67</strain>
    </source>
</reference>
<dbReference type="AlphaFoldDB" id="A0A5C6UD45"/>
<keyword evidence="6 11" id="KW-0812">Transmembrane</keyword>
<evidence type="ECO:0000259" key="12">
    <source>
        <dbReference type="Pfam" id="PF03934"/>
    </source>
</evidence>
<evidence type="ECO:0000256" key="7">
    <source>
        <dbReference type="ARBA" id="ARBA00022927"/>
    </source>
</evidence>
<keyword evidence="7" id="KW-0653">Protein transport</keyword>
<feature type="domain" description="T2SS protein K second SAM-like" evidence="12">
    <location>
        <begin position="230"/>
        <end position="293"/>
    </location>
</feature>
<dbReference type="InterPro" id="IPR045584">
    <property type="entry name" value="Pilin-like"/>
</dbReference>